<dbReference type="PANTHER" id="PTHR11638:SF18">
    <property type="entry name" value="HEAT SHOCK PROTEIN 104"/>
    <property type="match status" value="1"/>
</dbReference>
<dbReference type="InterPro" id="IPR003959">
    <property type="entry name" value="ATPase_AAA_core"/>
</dbReference>
<evidence type="ECO:0000313" key="8">
    <source>
        <dbReference type="EMBL" id="KKU14197.1"/>
    </source>
</evidence>
<dbReference type="FunFam" id="3.40.50.300:FF:000025">
    <property type="entry name" value="ATP-dependent Clp protease subunit"/>
    <property type="match status" value="1"/>
</dbReference>
<dbReference type="Proteomes" id="UP000034911">
    <property type="component" value="Unassembled WGS sequence"/>
</dbReference>
<keyword evidence="2" id="KW-0547">Nucleotide-binding</keyword>
<keyword evidence="1" id="KW-0677">Repeat</keyword>
<dbReference type="EMBL" id="LCLH01000004">
    <property type="protein sequence ID" value="KKU14197.1"/>
    <property type="molecule type" value="Genomic_DNA"/>
</dbReference>
<dbReference type="Gene3D" id="3.40.50.300">
    <property type="entry name" value="P-loop containing nucleotide triphosphate hydrolases"/>
    <property type="match status" value="2"/>
</dbReference>
<feature type="domain" description="AAA+ ATPase" evidence="6">
    <location>
        <begin position="375"/>
        <end position="518"/>
    </location>
</feature>
<feature type="domain" description="AAA+ ATPase" evidence="6">
    <location>
        <begin position="653"/>
        <end position="821"/>
    </location>
</feature>
<protein>
    <submittedName>
        <fullName evidence="8">Endopeptidase Clp ATP-binding chain</fullName>
    </submittedName>
</protein>
<keyword evidence="5" id="KW-0472">Membrane</keyword>
<dbReference type="Pfam" id="PF10431">
    <property type="entry name" value="ClpB_D2-small"/>
    <property type="match status" value="1"/>
</dbReference>
<dbReference type="SMART" id="SM00382">
    <property type="entry name" value="AAA"/>
    <property type="match status" value="2"/>
</dbReference>
<evidence type="ECO:0000259" key="7">
    <source>
        <dbReference type="SMART" id="SM01086"/>
    </source>
</evidence>
<feature type="domain" description="Clp ATPase C-terminal" evidence="7">
    <location>
        <begin position="820"/>
        <end position="908"/>
    </location>
</feature>
<reference evidence="8 9" key="1">
    <citation type="journal article" date="2015" name="Nature">
        <title>rRNA introns, odd ribosomes, and small enigmatic genomes across a large radiation of phyla.</title>
        <authorList>
            <person name="Brown C.T."/>
            <person name="Hug L.A."/>
            <person name="Thomas B.C."/>
            <person name="Sharon I."/>
            <person name="Castelle C.J."/>
            <person name="Singh A."/>
            <person name="Wilkins M.J."/>
            <person name="Williams K.H."/>
            <person name="Banfield J.F."/>
        </authorList>
    </citation>
    <scope>NUCLEOTIDE SEQUENCE [LARGE SCALE GENOMIC DNA]</scope>
</reference>
<dbReference type="InterPro" id="IPR050130">
    <property type="entry name" value="ClpA_ClpB"/>
</dbReference>
<dbReference type="SUPFAM" id="SSF52540">
    <property type="entry name" value="P-loop containing nucleoside triphosphate hydrolases"/>
    <property type="match status" value="2"/>
</dbReference>
<dbReference type="PRINTS" id="PR00300">
    <property type="entry name" value="CLPPROTEASEA"/>
</dbReference>
<evidence type="ECO:0000256" key="2">
    <source>
        <dbReference type="ARBA" id="ARBA00022741"/>
    </source>
</evidence>
<dbReference type="Gene3D" id="1.10.8.60">
    <property type="match status" value="2"/>
</dbReference>
<dbReference type="InterPro" id="IPR003593">
    <property type="entry name" value="AAA+_ATPase"/>
</dbReference>
<dbReference type="Pfam" id="PF02861">
    <property type="entry name" value="Clp_N"/>
    <property type="match status" value="1"/>
</dbReference>
<evidence type="ECO:0000259" key="6">
    <source>
        <dbReference type="SMART" id="SM00382"/>
    </source>
</evidence>
<dbReference type="PANTHER" id="PTHR11638">
    <property type="entry name" value="ATP-DEPENDENT CLP PROTEASE"/>
    <property type="match status" value="1"/>
</dbReference>
<evidence type="ECO:0000313" key="9">
    <source>
        <dbReference type="Proteomes" id="UP000034911"/>
    </source>
</evidence>
<comment type="caution">
    <text evidence="8">The sequence shown here is derived from an EMBL/GenBank/DDBJ whole genome shotgun (WGS) entry which is preliminary data.</text>
</comment>
<organism evidence="8 9">
    <name type="scientific">Candidatus Magasanikbacteria bacterium GW2011_GWC2_45_8</name>
    <dbReference type="NCBI Taxonomy" id="1619050"/>
    <lineage>
        <taxon>Bacteria</taxon>
        <taxon>Candidatus Magasanikiibacteriota</taxon>
    </lineage>
</organism>
<dbReference type="InterPro" id="IPR001270">
    <property type="entry name" value="ClpA/B"/>
</dbReference>
<dbReference type="GO" id="GO:0034605">
    <property type="term" value="P:cellular response to heat"/>
    <property type="evidence" value="ECO:0007669"/>
    <property type="project" value="TreeGrafter"/>
</dbReference>
<dbReference type="CDD" id="cd19499">
    <property type="entry name" value="RecA-like_ClpB_Hsp104-like"/>
    <property type="match status" value="1"/>
</dbReference>
<dbReference type="GO" id="GO:0005524">
    <property type="term" value="F:ATP binding"/>
    <property type="evidence" value="ECO:0007669"/>
    <property type="project" value="UniProtKB-KW"/>
</dbReference>
<dbReference type="AlphaFoldDB" id="A0A0G1N1I8"/>
<name>A0A0G1N1I8_9BACT</name>
<dbReference type="Gene3D" id="1.10.1780.10">
    <property type="entry name" value="Clp, N-terminal domain"/>
    <property type="match status" value="1"/>
</dbReference>
<keyword evidence="4" id="KW-0143">Chaperone</keyword>
<dbReference type="GO" id="GO:0005737">
    <property type="term" value="C:cytoplasm"/>
    <property type="evidence" value="ECO:0007669"/>
    <property type="project" value="TreeGrafter"/>
</dbReference>
<keyword evidence="5" id="KW-1133">Transmembrane helix</keyword>
<evidence type="ECO:0000256" key="5">
    <source>
        <dbReference type="SAM" id="Phobius"/>
    </source>
</evidence>
<dbReference type="InterPro" id="IPR004176">
    <property type="entry name" value="Clp_R_N"/>
</dbReference>
<dbReference type="Pfam" id="PF00004">
    <property type="entry name" value="AAA"/>
    <property type="match status" value="1"/>
</dbReference>
<dbReference type="InterPro" id="IPR019489">
    <property type="entry name" value="Clp_ATPase_C"/>
</dbReference>
<dbReference type="SMART" id="SM01086">
    <property type="entry name" value="ClpB_D2-small"/>
    <property type="match status" value="1"/>
</dbReference>
<dbReference type="InterPro" id="IPR041546">
    <property type="entry name" value="ClpA/ClpB_AAA_lid"/>
</dbReference>
<dbReference type="Pfam" id="PF17871">
    <property type="entry name" value="AAA_lid_9"/>
    <property type="match status" value="1"/>
</dbReference>
<dbReference type="PATRIC" id="fig|1619050.3.peg.90"/>
<dbReference type="SUPFAM" id="SSF81923">
    <property type="entry name" value="Double Clp-N motif"/>
    <property type="match status" value="1"/>
</dbReference>
<dbReference type="InterPro" id="IPR036628">
    <property type="entry name" value="Clp_N_dom_sf"/>
</dbReference>
<evidence type="ECO:0000256" key="3">
    <source>
        <dbReference type="ARBA" id="ARBA00022840"/>
    </source>
</evidence>
<dbReference type="GO" id="GO:0016887">
    <property type="term" value="F:ATP hydrolysis activity"/>
    <property type="evidence" value="ECO:0007669"/>
    <property type="project" value="InterPro"/>
</dbReference>
<keyword evidence="5" id="KW-0812">Transmembrane</keyword>
<dbReference type="InterPro" id="IPR027417">
    <property type="entry name" value="P-loop_NTPase"/>
</dbReference>
<accession>A0A0G1N1I8</accession>
<keyword evidence="3 8" id="KW-0067">ATP-binding</keyword>
<dbReference type="Pfam" id="PF07724">
    <property type="entry name" value="AAA_2"/>
    <property type="match status" value="1"/>
</dbReference>
<sequence>MQLQKPSPLEFFSCGACRTMPVQSKLCFSCKGLKRVVKQDGFYLWWDYELTPSSIFGRLIGKQFQNTVNALILVGILTLAGFAFWDAYALLQNAGGGNISLHFAKTFQTPLIRLTWAILLGMFLSFRIGKSSTKIQMPVAAKDGKKFDDVPPSCEDALRHKKSCFNIALSYSAEGKKVLEESVGLATKAGAKSVEPLHIFTALLGNTRVASVLSRFGLPTKQLRQDIIKSWGSSHESRQPELPDDFFQIIFQAFLNAYHNKWKRTGPTELLVAVVTSNEKLQQLLFDAGIDLVKLGNAVEWMRIRERLRDRWRSVHEQGSHRSGTGTNRAMTALATPYLDHFSRDITFAAQKGYTELCIGRDKELESIFRVFESGARGVLLLGEAGVGKNSLIEGVAERMIADEVPETLFDKRLIELHVPTLLAGAAPAEAEARLIHIFNEVIRSQNIVLYIPHIEQLIGVSLGSNASSMDLSDALAQQMQSGQVTVIATTTPFEHRRFITPSSLGTLFQVVHVEEPETNEAIQILQAKSGTIEYKNNVFLSYGALEAAVTLSHSYIHDRYLPEKALEVIGEAATGARSQKGKNHLVTAEDVARVVSEKSKVPVQSVTVEETDKLLNLETEMHKRVIGQEEAVKVVAAALRRARAELHSKKRPIANFLFIGPTGVGKTELAKTLAEVYFGREDLMIRLDMSEYQNSSDTARLIGTTNESGTGVLTEAVKTSPASLILLDEIEKAHPNILNIFLQVMDDGRLTDSTGHTIDFTNSIIIATSNAGADHIQEQMRAGMPFADIQKDLLHGGLNQYFKPEFINRFDGVVVFKPLEKMEIKQIAVLMLKGIARGLEEKGLGFEFTDAALNELADAGFDPVYGARPLRRAIQEKVENPLSEFILRGGWQRRDIAVLDAGGKLSIKQ</sequence>
<dbReference type="STRING" id="1619050.UX20_C0004G0024"/>
<gene>
    <name evidence="8" type="ORF">UX20_C0004G0024</name>
</gene>
<proteinExistence type="predicted"/>
<evidence type="ECO:0000256" key="1">
    <source>
        <dbReference type="ARBA" id="ARBA00022737"/>
    </source>
</evidence>
<feature type="transmembrane region" description="Helical" evidence="5">
    <location>
        <begin position="68"/>
        <end position="91"/>
    </location>
</feature>
<evidence type="ECO:0000256" key="4">
    <source>
        <dbReference type="ARBA" id="ARBA00023186"/>
    </source>
</evidence>